<sequence length="128" mass="13257">MPRRSFSPDASLLLVIAAVVAIGTVMQRPELRLQAIETVRSASHKLARFAEPAPPVTSPSDADDFAPNAEPLSGAEVPTPAATVGSQRVRVIPPPVRLRTVSNRIVRPTTGTSGAGFVSVPAGGGTCH</sequence>
<accession>A0A517Z0D6</accession>
<protein>
    <submittedName>
        <fullName evidence="2">Uncharacterized protein</fullName>
    </submittedName>
</protein>
<evidence type="ECO:0000313" key="3">
    <source>
        <dbReference type="Proteomes" id="UP000320496"/>
    </source>
</evidence>
<gene>
    <name evidence="2" type="ORF">Mal4_02320</name>
</gene>
<evidence type="ECO:0000313" key="2">
    <source>
        <dbReference type="EMBL" id="QDU35950.1"/>
    </source>
</evidence>
<evidence type="ECO:0000256" key="1">
    <source>
        <dbReference type="SAM" id="MobiDB-lite"/>
    </source>
</evidence>
<organism evidence="2 3">
    <name type="scientific">Maioricimonas rarisocia</name>
    <dbReference type="NCBI Taxonomy" id="2528026"/>
    <lineage>
        <taxon>Bacteria</taxon>
        <taxon>Pseudomonadati</taxon>
        <taxon>Planctomycetota</taxon>
        <taxon>Planctomycetia</taxon>
        <taxon>Planctomycetales</taxon>
        <taxon>Planctomycetaceae</taxon>
        <taxon>Maioricimonas</taxon>
    </lineage>
</organism>
<reference evidence="2 3" key="1">
    <citation type="submission" date="2019-02" db="EMBL/GenBank/DDBJ databases">
        <title>Deep-cultivation of Planctomycetes and their phenomic and genomic characterization uncovers novel biology.</title>
        <authorList>
            <person name="Wiegand S."/>
            <person name="Jogler M."/>
            <person name="Boedeker C."/>
            <person name="Pinto D."/>
            <person name="Vollmers J."/>
            <person name="Rivas-Marin E."/>
            <person name="Kohn T."/>
            <person name="Peeters S.H."/>
            <person name="Heuer A."/>
            <person name="Rast P."/>
            <person name="Oberbeckmann S."/>
            <person name="Bunk B."/>
            <person name="Jeske O."/>
            <person name="Meyerdierks A."/>
            <person name="Storesund J.E."/>
            <person name="Kallscheuer N."/>
            <person name="Luecker S."/>
            <person name="Lage O.M."/>
            <person name="Pohl T."/>
            <person name="Merkel B.J."/>
            <person name="Hornburger P."/>
            <person name="Mueller R.-W."/>
            <person name="Bruemmer F."/>
            <person name="Labrenz M."/>
            <person name="Spormann A.M."/>
            <person name="Op den Camp H."/>
            <person name="Overmann J."/>
            <person name="Amann R."/>
            <person name="Jetten M.S.M."/>
            <person name="Mascher T."/>
            <person name="Medema M.H."/>
            <person name="Devos D.P."/>
            <person name="Kaster A.-K."/>
            <person name="Ovreas L."/>
            <person name="Rohde M."/>
            <person name="Galperin M.Y."/>
            <person name="Jogler C."/>
        </authorList>
    </citation>
    <scope>NUCLEOTIDE SEQUENCE [LARGE SCALE GENOMIC DNA]</scope>
    <source>
        <strain evidence="2 3">Mal4</strain>
    </source>
</reference>
<keyword evidence="3" id="KW-1185">Reference proteome</keyword>
<proteinExistence type="predicted"/>
<dbReference type="EMBL" id="CP036275">
    <property type="protein sequence ID" value="QDU35950.1"/>
    <property type="molecule type" value="Genomic_DNA"/>
</dbReference>
<dbReference type="KEGG" id="mri:Mal4_02320"/>
<feature type="region of interest" description="Disordered" evidence="1">
    <location>
        <begin position="50"/>
        <end position="88"/>
    </location>
</feature>
<name>A0A517Z0D6_9PLAN</name>
<dbReference type="Proteomes" id="UP000320496">
    <property type="component" value="Chromosome"/>
</dbReference>
<dbReference type="RefSeq" id="WP_145366664.1">
    <property type="nucleotide sequence ID" value="NZ_CP036275.1"/>
</dbReference>
<dbReference type="AlphaFoldDB" id="A0A517Z0D6"/>